<protein>
    <submittedName>
        <fullName evidence="2">Uncharacterized protein</fullName>
    </submittedName>
</protein>
<dbReference type="Proteomes" id="UP000053144">
    <property type="component" value="Chromosome 2"/>
</dbReference>
<keyword evidence="1" id="KW-1133">Transmembrane helix</keyword>
<reference evidence="3" key="1">
    <citation type="journal article" date="2015" name="Proc. Natl. Acad. Sci. U.S.A.">
        <title>Genome sequencing of adzuki bean (Vigna angularis) provides insight into high starch and low fat accumulation and domestication.</title>
        <authorList>
            <person name="Yang K."/>
            <person name="Tian Z."/>
            <person name="Chen C."/>
            <person name="Luo L."/>
            <person name="Zhao B."/>
            <person name="Wang Z."/>
            <person name="Yu L."/>
            <person name="Li Y."/>
            <person name="Sun Y."/>
            <person name="Li W."/>
            <person name="Chen Y."/>
            <person name="Li Y."/>
            <person name="Zhang Y."/>
            <person name="Ai D."/>
            <person name="Zhao J."/>
            <person name="Shang C."/>
            <person name="Ma Y."/>
            <person name="Wu B."/>
            <person name="Wang M."/>
            <person name="Gao L."/>
            <person name="Sun D."/>
            <person name="Zhang P."/>
            <person name="Guo F."/>
            <person name="Wang W."/>
            <person name="Li Y."/>
            <person name="Wang J."/>
            <person name="Varshney R.K."/>
            <person name="Wang J."/>
            <person name="Ling H.Q."/>
            <person name="Wan P."/>
        </authorList>
    </citation>
    <scope>NUCLEOTIDE SEQUENCE</scope>
    <source>
        <strain evidence="3">cv. Jingnong 6</strain>
    </source>
</reference>
<dbReference type="Gramene" id="KOM34582">
    <property type="protein sequence ID" value="KOM34582"/>
    <property type="gene ID" value="LR48_Vigan02g073200"/>
</dbReference>
<keyword evidence="1" id="KW-0812">Transmembrane</keyword>
<gene>
    <name evidence="2" type="ORF">LR48_Vigan02g073200</name>
</gene>
<name>A0A0L9TW05_PHAAN</name>
<proteinExistence type="predicted"/>
<evidence type="ECO:0000313" key="2">
    <source>
        <dbReference type="EMBL" id="KOM34582.1"/>
    </source>
</evidence>
<feature type="transmembrane region" description="Helical" evidence="1">
    <location>
        <begin position="102"/>
        <end position="123"/>
    </location>
</feature>
<keyword evidence="1" id="KW-0472">Membrane</keyword>
<sequence length="128" mass="14353">MANELAILRRQSAINKGALEDMRKEMDTAKEERAKTNKKYKSGRNCCLELKKNGKNTVEELNASLAEEKSAQAESLKYHKLMLSEHNNNSMKALRHAKLSSLVFDTCSIAIIAVILAMSLHILHISVK</sequence>
<evidence type="ECO:0000313" key="3">
    <source>
        <dbReference type="Proteomes" id="UP000053144"/>
    </source>
</evidence>
<dbReference type="EMBL" id="CM003372">
    <property type="protein sequence ID" value="KOM34582.1"/>
    <property type="molecule type" value="Genomic_DNA"/>
</dbReference>
<organism evidence="2 3">
    <name type="scientific">Phaseolus angularis</name>
    <name type="common">Azuki bean</name>
    <name type="synonym">Vigna angularis</name>
    <dbReference type="NCBI Taxonomy" id="3914"/>
    <lineage>
        <taxon>Eukaryota</taxon>
        <taxon>Viridiplantae</taxon>
        <taxon>Streptophyta</taxon>
        <taxon>Embryophyta</taxon>
        <taxon>Tracheophyta</taxon>
        <taxon>Spermatophyta</taxon>
        <taxon>Magnoliopsida</taxon>
        <taxon>eudicotyledons</taxon>
        <taxon>Gunneridae</taxon>
        <taxon>Pentapetalae</taxon>
        <taxon>rosids</taxon>
        <taxon>fabids</taxon>
        <taxon>Fabales</taxon>
        <taxon>Fabaceae</taxon>
        <taxon>Papilionoideae</taxon>
        <taxon>50 kb inversion clade</taxon>
        <taxon>NPAAA clade</taxon>
        <taxon>indigoferoid/millettioid clade</taxon>
        <taxon>Phaseoleae</taxon>
        <taxon>Vigna</taxon>
    </lineage>
</organism>
<accession>A0A0L9TW05</accession>
<dbReference type="AlphaFoldDB" id="A0A0L9TW05"/>
<evidence type="ECO:0000256" key="1">
    <source>
        <dbReference type="SAM" id="Phobius"/>
    </source>
</evidence>